<proteinExistence type="predicted"/>
<evidence type="ECO:0000313" key="1">
    <source>
        <dbReference type="EMBL" id="KAJ3517311.1"/>
    </source>
</evidence>
<organism evidence="1 2">
    <name type="scientific">Agrocybe chaxingu</name>
    <dbReference type="NCBI Taxonomy" id="84603"/>
    <lineage>
        <taxon>Eukaryota</taxon>
        <taxon>Fungi</taxon>
        <taxon>Dikarya</taxon>
        <taxon>Basidiomycota</taxon>
        <taxon>Agaricomycotina</taxon>
        <taxon>Agaricomycetes</taxon>
        <taxon>Agaricomycetidae</taxon>
        <taxon>Agaricales</taxon>
        <taxon>Agaricineae</taxon>
        <taxon>Strophariaceae</taxon>
        <taxon>Agrocybe</taxon>
    </lineage>
</organism>
<accession>A0A9W8N1K3</accession>
<sequence>MVLESPTDDLANLAGILSSIVEDTRETSELSAIEHGFIRDITSSIEATLAMIADSSASKAALDSMHGDIIRYYCSLAKACIHRIRPYHQAGGASPRQHSLLVFFRKFQWALFPKQHAMKVHLKTLVFFGRLSRAPGFEASTQIMTHVDYRRDHGIEIVDFGNQAFVVPGELCYSLDFGNLTESEEDKRLENEFMEKIRQRSRALERGEEVGDLEPQFAF</sequence>
<reference evidence="1" key="1">
    <citation type="submission" date="2022-07" db="EMBL/GenBank/DDBJ databases">
        <title>Genome Sequence of Agrocybe chaxingu.</title>
        <authorList>
            <person name="Buettner E."/>
        </authorList>
    </citation>
    <scope>NUCLEOTIDE SEQUENCE</scope>
    <source>
        <strain evidence="1">MP-N11</strain>
    </source>
</reference>
<dbReference type="AlphaFoldDB" id="A0A9W8N1K3"/>
<dbReference type="Proteomes" id="UP001148786">
    <property type="component" value="Unassembled WGS sequence"/>
</dbReference>
<name>A0A9W8N1K3_9AGAR</name>
<protein>
    <submittedName>
        <fullName evidence="1">Uncharacterized protein</fullName>
    </submittedName>
</protein>
<evidence type="ECO:0000313" key="2">
    <source>
        <dbReference type="Proteomes" id="UP001148786"/>
    </source>
</evidence>
<dbReference type="EMBL" id="JANKHO010000023">
    <property type="protein sequence ID" value="KAJ3517311.1"/>
    <property type="molecule type" value="Genomic_DNA"/>
</dbReference>
<keyword evidence="2" id="KW-1185">Reference proteome</keyword>
<comment type="caution">
    <text evidence="1">The sequence shown here is derived from an EMBL/GenBank/DDBJ whole genome shotgun (WGS) entry which is preliminary data.</text>
</comment>
<gene>
    <name evidence="1" type="ORF">NLJ89_g572</name>
</gene>